<reference evidence="7 8" key="1">
    <citation type="submission" date="2014-02" db="EMBL/GenBank/DDBJ databases">
        <title>Single nucleus genome sequencing reveals high similarity among nuclei of an endomycorrhizal fungus.</title>
        <authorList>
            <person name="Lin K."/>
            <person name="Geurts R."/>
            <person name="Zhang Z."/>
            <person name="Limpens E."/>
            <person name="Saunders D.G."/>
            <person name="Mu D."/>
            <person name="Pang E."/>
            <person name="Cao H."/>
            <person name="Cha H."/>
            <person name="Lin T."/>
            <person name="Zhou Q."/>
            <person name="Shang Y."/>
            <person name="Li Y."/>
            <person name="Ivanov S."/>
            <person name="Sharma T."/>
            <person name="Velzen R.V."/>
            <person name="Ruijter N.D."/>
            <person name="Aanen D.K."/>
            <person name="Win J."/>
            <person name="Kamoun S."/>
            <person name="Bisseling T."/>
            <person name="Huang S."/>
        </authorList>
    </citation>
    <scope>NUCLEOTIDE SEQUENCE [LARGE SCALE GENOMIC DNA]</scope>
    <source>
        <strain evidence="8">DAOM197198w</strain>
    </source>
</reference>
<dbReference type="GO" id="GO:0006955">
    <property type="term" value="P:immune response"/>
    <property type="evidence" value="ECO:0007669"/>
    <property type="project" value="TreeGrafter"/>
</dbReference>
<evidence type="ECO:0000256" key="4">
    <source>
        <dbReference type="ARBA" id="ARBA00022777"/>
    </source>
</evidence>
<organism evidence="7 8">
    <name type="scientific">Rhizophagus irregularis (strain DAOM 197198w)</name>
    <name type="common">Glomus intraradices</name>
    <dbReference type="NCBI Taxonomy" id="1432141"/>
    <lineage>
        <taxon>Eukaryota</taxon>
        <taxon>Fungi</taxon>
        <taxon>Fungi incertae sedis</taxon>
        <taxon>Mucoromycota</taxon>
        <taxon>Glomeromycotina</taxon>
        <taxon>Glomeromycetes</taxon>
        <taxon>Glomerales</taxon>
        <taxon>Glomeraceae</taxon>
        <taxon>Rhizophagus</taxon>
    </lineage>
</organism>
<keyword evidence="2" id="KW-0808">Transferase</keyword>
<dbReference type="GO" id="GO:0005524">
    <property type="term" value="F:ATP binding"/>
    <property type="evidence" value="ECO:0007669"/>
    <property type="project" value="UniProtKB-KW"/>
</dbReference>
<evidence type="ECO:0000313" key="7">
    <source>
        <dbReference type="EMBL" id="EXX56745.1"/>
    </source>
</evidence>
<proteinExistence type="predicted"/>
<keyword evidence="1" id="KW-0723">Serine/threonine-protein kinase</keyword>
<evidence type="ECO:0000256" key="2">
    <source>
        <dbReference type="ARBA" id="ARBA00022679"/>
    </source>
</evidence>
<keyword evidence="4" id="KW-0418">Kinase</keyword>
<dbReference type="InterPro" id="IPR000719">
    <property type="entry name" value="Prot_kinase_dom"/>
</dbReference>
<evidence type="ECO:0000256" key="3">
    <source>
        <dbReference type="ARBA" id="ARBA00022741"/>
    </source>
</evidence>
<evidence type="ECO:0000256" key="5">
    <source>
        <dbReference type="ARBA" id="ARBA00022840"/>
    </source>
</evidence>
<sequence length="660" mass="76994">MEIVNANDENSFDPTPKLKSSPILIKFIPFNRDDTNCIYCGEKYIKTLLSSSQKYCKKCLSYYINDITDNNIYLDVYIYTMDLECNEHEISRTKVPQSIQECCRNCVRILCFKPIGELDEKDLKLYNKVIESERNCKLCGKSFLQGTDEKNMKQFKLCSDCYLISSGLMESTLVKKQISILHLPWWYDELSCNSCYSKLIFTSDCQKYCEICCIFYVGCRYCLTTNILFGPIDQSQCKKCKRVKRISLISEYSDGLDDFLFNNVIYDRLSEFTSSKFENIIKNIDKNFEPRKILDSVFDKPKFWKEKKKIYKNSDQLISKKKFVKSIRWIPYFQFKGIKEMTKGGYGIIYKATWSYTNETVILKRFENSKNIGKYFLNELKSLQHCFESYNGYIIETYGFTKVPELGDYILVMRYASGGDLHKHLQKNFTNITWNQKIDILNQVSNGLKTIHDKKFIHRDFHSGNILCDRWNMYRHKWKIGDLGLSQAVNNRLSNNEIYGVIPYIAPEIFKGSEFSQKSDIYGFGMIMWELTTGCKPFADVEHDHTLIYKILDGERPKITDDTPKCYTNLMKSCWDPDPKKRPSIKEIHSAFCLWALIAKYKAKFGQAEAKRKKLIESKKLGPEFAEKHHSEAIYTSRALIALISKCSSVYSSSTISFGK</sequence>
<feature type="domain" description="Protein kinase" evidence="6">
    <location>
        <begin position="335"/>
        <end position="592"/>
    </location>
</feature>
<dbReference type="EMBL" id="JEMT01027542">
    <property type="protein sequence ID" value="EXX56745.1"/>
    <property type="molecule type" value="Genomic_DNA"/>
</dbReference>
<protein>
    <submittedName>
        <fullName evidence="7">Sps1p</fullName>
    </submittedName>
</protein>
<dbReference type="PROSITE" id="PS50011">
    <property type="entry name" value="PROTEIN_KINASE_DOM"/>
    <property type="match status" value="1"/>
</dbReference>
<keyword evidence="5" id="KW-0067">ATP-binding</keyword>
<comment type="caution">
    <text evidence="7">The sequence shown here is derived from an EMBL/GenBank/DDBJ whole genome shotgun (WGS) entry which is preliminary data.</text>
</comment>
<dbReference type="HOGENOM" id="CLU_000288_7_34_1"/>
<keyword evidence="8" id="KW-1185">Reference proteome</keyword>
<dbReference type="GO" id="GO:0004709">
    <property type="term" value="F:MAP kinase kinase kinase activity"/>
    <property type="evidence" value="ECO:0007669"/>
    <property type="project" value="TreeGrafter"/>
</dbReference>
<name>A0A015IR81_RHIIW</name>
<gene>
    <name evidence="7" type="ORF">RirG_213340</name>
</gene>
<accession>A0A015IR81</accession>
<evidence type="ECO:0000259" key="6">
    <source>
        <dbReference type="PROSITE" id="PS50011"/>
    </source>
</evidence>
<dbReference type="InterPro" id="IPR001245">
    <property type="entry name" value="Ser-Thr/Tyr_kinase_cat_dom"/>
</dbReference>
<evidence type="ECO:0000313" key="8">
    <source>
        <dbReference type="Proteomes" id="UP000022910"/>
    </source>
</evidence>
<evidence type="ECO:0000256" key="1">
    <source>
        <dbReference type="ARBA" id="ARBA00022527"/>
    </source>
</evidence>
<dbReference type="Proteomes" id="UP000022910">
    <property type="component" value="Unassembled WGS sequence"/>
</dbReference>
<dbReference type="SMART" id="SM00220">
    <property type="entry name" value="S_TKc"/>
    <property type="match status" value="1"/>
</dbReference>
<dbReference type="SUPFAM" id="SSF56112">
    <property type="entry name" value="Protein kinase-like (PK-like)"/>
    <property type="match status" value="1"/>
</dbReference>
<dbReference type="AlphaFoldDB" id="A0A015IR81"/>
<dbReference type="Pfam" id="PF07714">
    <property type="entry name" value="PK_Tyr_Ser-Thr"/>
    <property type="match status" value="1"/>
</dbReference>
<dbReference type="PANTHER" id="PTHR46716">
    <property type="entry name" value="MITOGEN-ACTIVATED PROTEIN KINASE KINASE KINASE 7"/>
    <property type="match status" value="1"/>
</dbReference>
<dbReference type="PRINTS" id="PR00109">
    <property type="entry name" value="TYRKINASE"/>
</dbReference>
<dbReference type="Gene3D" id="1.10.510.10">
    <property type="entry name" value="Transferase(Phosphotransferase) domain 1"/>
    <property type="match status" value="1"/>
</dbReference>
<dbReference type="PANTHER" id="PTHR46716:SF1">
    <property type="entry name" value="MITOGEN-ACTIVATED PROTEIN KINASE KINASE KINASE 7"/>
    <property type="match status" value="1"/>
</dbReference>
<dbReference type="InterPro" id="IPR011009">
    <property type="entry name" value="Kinase-like_dom_sf"/>
</dbReference>
<keyword evidence="3" id="KW-0547">Nucleotide-binding</keyword>
<dbReference type="GO" id="GO:0007254">
    <property type="term" value="P:JNK cascade"/>
    <property type="evidence" value="ECO:0007669"/>
    <property type="project" value="TreeGrafter"/>
</dbReference>